<evidence type="ECO:0000313" key="3">
    <source>
        <dbReference type="Proteomes" id="UP000054937"/>
    </source>
</evidence>
<feature type="coiled-coil region" evidence="1">
    <location>
        <begin position="139"/>
        <end position="196"/>
    </location>
</feature>
<dbReference type="Proteomes" id="UP000054937">
    <property type="component" value="Unassembled WGS sequence"/>
</dbReference>
<dbReference type="EMBL" id="LDAU01000129">
    <property type="protein sequence ID" value="KRX03634.1"/>
    <property type="molecule type" value="Genomic_DNA"/>
</dbReference>
<gene>
    <name evidence="2" type="ORF">PPERSA_04186</name>
</gene>
<proteinExistence type="predicted"/>
<organism evidence="2 3">
    <name type="scientific">Pseudocohnilembus persalinus</name>
    <name type="common">Ciliate</name>
    <dbReference type="NCBI Taxonomy" id="266149"/>
    <lineage>
        <taxon>Eukaryota</taxon>
        <taxon>Sar</taxon>
        <taxon>Alveolata</taxon>
        <taxon>Ciliophora</taxon>
        <taxon>Intramacronucleata</taxon>
        <taxon>Oligohymenophorea</taxon>
        <taxon>Scuticociliatia</taxon>
        <taxon>Philasterida</taxon>
        <taxon>Pseudocohnilembidae</taxon>
        <taxon>Pseudocohnilembus</taxon>
    </lineage>
</organism>
<comment type="caution">
    <text evidence="2">The sequence shown here is derived from an EMBL/GenBank/DDBJ whole genome shotgun (WGS) entry which is preliminary data.</text>
</comment>
<protein>
    <submittedName>
        <fullName evidence="2">Uncharacterized protein</fullName>
    </submittedName>
</protein>
<reference evidence="2 3" key="1">
    <citation type="journal article" date="2015" name="Sci. Rep.">
        <title>Genome of the facultative scuticociliatosis pathogen Pseudocohnilembus persalinus provides insight into its virulence through horizontal gene transfer.</title>
        <authorList>
            <person name="Xiong J."/>
            <person name="Wang G."/>
            <person name="Cheng J."/>
            <person name="Tian M."/>
            <person name="Pan X."/>
            <person name="Warren A."/>
            <person name="Jiang C."/>
            <person name="Yuan D."/>
            <person name="Miao W."/>
        </authorList>
    </citation>
    <scope>NUCLEOTIDE SEQUENCE [LARGE SCALE GENOMIC DNA]</scope>
    <source>
        <strain evidence="2">36N120E</strain>
    </source>
</reference>
<dbReference type="AlphaFoldDB" id="A0A0V0QMZ8"/>
<keyword evidence="1" id="KW-0175">Coiled coil</keyword>
<keyword evidence="3" id="KW-1185">Reference proteome</keyword>
<evidence type="ECO:0000313" key="2">
    <source>
        <dbReference type="EMBL" id="KRX03634.1"/>
    </source>
</evidence>
<name>A0A0V0QMZ8_PSEPJ</name>
<accession>A0A0V0QMZ8</accession>
<dbReference type="InParanoid" id="A0A0V0QMZ8"/>
<dbReference type="OMA" id="YEMISEV"/>
<evidence type="ECO:0000256" key="1">
    <source>
        <dbReference type="SAM" id="Coils"/>
    </source>
</evidence>
<sequence>MGENQIYDIDQKYIESLKCDKHPQMSIQFISLENGNNDKILCKKCVQEQQKLQHQIQNLPEFLQNLFKVVYPQNYINDQKVDLNSKDKNFSGQKMNNQQIKSGIAPENLQEISTVDKSFNGNYFLQKQMQIKKGIISIKANYENQLNDLIQNYADNIQEMFTNSMDHLYEMISEVYEKQQKYLSEQDNQNAQLQKQIVALNFLYDFQQGQKLNSKNNGQKLNQKKGFDFNQKIQLLQNGSYELDEIELSFQNILNYINHFFGNYMEQLQQSVIKNSKEFEENLQAIKERFGESYQNNFQAQKIDYSRELKQLFPNLDINNFIDQKSSNFKTVSNNLEQCEAQNNLYNFDDEQQEKISKHLLTQSYYPKIIAPKQPFKKQSMLYKKFNDSQHSQCQNQTCTQFNQEINEQKKQIQNGHKSSFQLQQDMDFLKLSPRNYQPNKSLNSQQQIKSFFKINTIFKDPAGENILPSNQNKEIDEQLIEKQAKLNKAHQKKHQSQSLTQKSLQSVKDKISLNFLEDSQNLYYNNYNINQIQYSNGKSNNPELSKFIQQQQSDFPKNQLNDINEKISIASSIENGSVSHSNRLGTPKGPSFIQKIFGNSGNNDLLMSSPNLLQKTQNNQNLTENSMLNSAGHKSSLNGSLSYQNLKQIPKTINLRQFGSDTKLKGFLENVIKQKKMENIQQKYQSGKNQQQYYSYGANLTGSEPRKIDFQDN</sequence>